<proteinExistence type="predicted"/>
<comment type="caution">
    <text evidence="1">The sequence shown here is derived from an EMBL/GenBank/DDBJ whole genome shotgun (WGS) entry which is preliminary data.</text>
</comment>
<sequence>MLFRLQTELSLFQSCYLFFKLHKVDTHIFKLFVIRHGFPMFLNFHQ</sequence>
<dbReference type="EMBL" id="AMCI01001371">
    <property type="protein sequence ID" value="EJX05762.1"/>
    <property type="molecule type" value="Genomic_DNA"/>
</dbReference>
<gene>
    <name evidence="1" type="ORF">EVA_06129</name>
</gene>
<name>J9GEJ6_9ZZZZ</name>
<organism evidence="1">
    <name type="scientific">gut metagenome</name>
    <dbReference type="NCBI Taxonomy" id="749906"/>
    <lineage>
        <taxon>unclassified sequences</taxon>
        <taxon>metagenomes</taxon>
        <taxon>organismal metagenomes</taxon>
    </lineage>
</organism>
<evidence type="ECO:0000313" key="1">
    <source>
        <dbReference type="EMBL" id="EJX05762.1"/>
    </source>
</evidence>
<dbReference type="AlphaFoldDB" id="J9GEJ6"/>
<accession>J9GEJ6</accession>
<reference evidence="1" key="1">
    <citation type="journal article" date="2012" name="PLoS ONE">
        <title>Gene sets for utilization of primary and secondary nutrition supplies in the distal gut of endangered iberian lynx.</title>
        <authorList>
            <person name="Alcaide M."/>
            <person name="Messina E."/>
            <person name="Richter M."/>
            <person name="Bargiela R."/>
            <person name="Peplies J."/>
            <person name="Huws S.A."/>
            <person name="Newbold C.J."/>
            <person name="Golyshin P.N."/>
            <person name="Simon M.A."/>
            <person name="Lopez G."/>
            <person name="Yakimov M.M."/>
            <person name="Ferrer M."/>
        </authorList>
    </citation>
    <scope>NUCLEOTIDE SEQUENCE</scope>
</reference>
<protein>
    <submittedName>
        <fullName evidence="1">Uncharacterized protein</fullName>
    </submittedName>
</protein>